<dbReference type="SUPFAM" id="SSF57701">
    <property type="entry name" value="Zn2/Cys6 DNA-binding domain"/>
    <property type="match status" value="1"/>
</dbReference>
<protein>
    <recommendedName>
        <fullName evidence="7">Zn(2)-C6 fungal-type domain-containing protein</fullName>
    </recommendedName>
</protein>
<accession>A0ABR4I6W4</accession>
<gene>
    <name evidence="8" type="ORF">BJX63DRAFT_377121</name>
</gene>
<organism evidence="8 9">
    <name type="scientific">Aspergillus granulosus</name>
    <dbReference type="NCBI Taxonomy" id="176169"/>
    <lineage>
        <taxon>Eukaryota</taxon>
        <taxon>Fungi</taxon>
        <taxon>Dikarya</taxon>
        <taxon>Ascomycota</taxon>
        <taxon>Pezizomycotina</taxon>
        <taxon>Eurotiomycetes</taxon>
        <taxon>Eurotiomycetidae</taxon>
        <taxon>Eurotiales</taxon>
        <taxon>Aspergillaceae</taxon>
        <taxon>Aspergillus</taxon>
        <taxon>Aspergillus subgen. Nidulantes</taxon>
    </lineage>
</organism>
<dbReference type="CDD" id="cd00067">
    <property type="entry name" value="GAL4"/>
    <property type="match status" value="1"/>
</dbReference>
<keyword evidence="5" id="KW-0539">Nucleus</keyword>
<dbReference type="PROSITE" id="PS50048">
    <property type="entry name" value="ZN2_CY6_FUNGAL_2"/>
    <property type="match status" value="1"/>
</dbReference>
<feature type="compositionally biased region" description="Polar residues" evidence="6">
    <location>
        <begin position="245"/>
        <end position="260"/>
    </location>
</feature>
<feature type="region of interest" description="Disordered" evidence="6">
    <location>
        <begin position="240"/>
        <end position="260"/>
    </location>
</feature>
<name>A0ABR4I6W4_9EURO</name>
<feature type="region of interest" description="Disordered" evidence="6">
    <location>
        <begin position="67"/>
        <end position="133"/>
    </location>
</feature>
<comment type="caution">
    <text evidence="8">The sequence shown here is derived from an EMBL/GenBank/DDBJ whole genome shotgun (WGS) entry which is preliminary data.</text>
</comment>
<dbReference type="InterPro" id="IPR036864">
    <property type="entry name" value="Zn2-C6_fun-type_DNA-bd_sf"/>
</dbReference>
<keyword evidence="4" id="KW-0804">Transcription</keyword>
<feature type="compositionally biased region" description="Basic and acidic residues" evidence="6">
    <location>
        <begin position="90"/>
        <end position="111"/>
    </location>
</feature>
<comment type="subcellular location">
    <subcellularLocation>
        <location evidence="1">Nucleus</location>
    </subcellularLocation>
</comment>
<dbReference type="SMART" id="SM00066">
    <property type="entry name" value="GAL4"/>
    <property type="match status" value="1"/>
</dbReference>
<feature type="compositionally biased region" description="Low complexity" evidence="6">
    <location>
        <begin position="112"/>
        <end position="124"/>
    </location>
</feature>
<dbReference type="PANTHER" id="PTHR47540:SF2">
    <property type="entry name" value="ZN(II)2CYS6 TRANSCRIPTION FACTOR (EUROFUNG)"/>
    <property type="match status" value="1"/>
</dbReference>
<dbReference type="PROSITE" id="PS00463">
    <property type="entry name" value="ZN2_CY6_FUNGAL_1"/>
    <property type="match status" value="1"/>
</dbReference>
<dbReference type="Pfam" id="PF00172">
    <property type="entry name" value="Zn_clus"/>
    <property type="match status" value="1"/>
</dbReference>
<dbReference type="InterPro" id="IPR051711">
    <property type="entry name" value="Stress_Response_Reg"/>
</dbReference>
<evidence type="ECO:0000256" key="1">
    <source>
        <dbReference type="ARBA" id="ARBA00004123"/>
    </source>
</evidence>
<evidence type="ECO:0000313" key="9">
    <source>
        <dbReference type="Proteomes" id="UP001610334"/>
    </source>
</evidence>
<evidence type="ECO:0000259" key="7">
    <source>
        <dbReference type="PROSITE" id="PS50048"/>
    </source>
</evidence>
<evidence type="ECO:0000256" key="4">
    <source>
        <dbReference type="ARBA" id="ARBA00023163"/>
    </source>
</evidence>
<evidence type="ECO:0000256" key="6">
    <source>
        <dbReference type="SAM" id="MobiDB-lite"/>
    </source>
</evidence>
<reference evidence="8 9" key="1">
    <citation type="submission" date="2024-07" db="EMBL/GenBank/DDBJ databases">
        <title>Section-level genome sequencing and comparative genomics of Aspergillus sections Usti and Cavernicolus.</title>
        <authorList>
            <consortium name="Lawrence Berkeley National Laboratory"/>
            <person name="Nybo J.L."/>
            <person name="Vesth T.C."/>
            <person name="Theobald S."/>
            <person name="Frisvad J.C."/>
            <person name="Larsen T.O."/>
            <person name="Kjaerboelling I."/>
            <person name="Rothschild-Mancinelli K."/>
            <person name="Lyhne E.K."/>
            <person name="Kogle M.E."/>
            <person name="Barry K."/>
            <person name="Clum A."/>
            <person name="Na H."/>
            <person name="Ledsgaard L."/>
            <person name="Lin J."/>
            <person name="Lipzen A."/>
            <person name="Kuo A."/>
            <person name="Riley R."/>
            <person name="Mondo S."/>
            <person name="Labutti K."/>
            <person name="Haridas S."/>
            <person name="Pangalinan J."/>
            <person name="Salamov A.A."/>
            <person name="Simmons B.A."/>
            <person name="Magnuson J.K."/>
            <person name="Chen J."/>
            <person name="Drula E."/>
            <person name="Henrissat B."/>
            <person name="Wiebenga A."/>
            <person name="Lubbers R.J."/>
            <person name="Gomes A.C."/>
            <person name="Makela M.R."/>
            <person name="Stajich J."/>
            <person name="Grigoriev I.V."/>
            <person name="Mortensen U.H."/>
            <person name="De Vries R.P."/>
            <person name="Baker S.E."/>
            <person name="Andersen M.R."/>
        </authorList>
    </citation>
    <scope>NUCLEOTIDE SEQUENCE [LARGE SCALE GENOMIC DNA]</scope>
    <source>
        <strain evidence="8 9">CBS 588.65</strain>
    </source>
</reference>
<dbReference type="InterPro" id="IPR001138">
    <property type="entry name" value="Zn2Cys6_DnaBD"/>
</dbReference>
<evidence type="ECO:0000256" key="3">
    <source>
        <dbReference type="ARBA" id="ARBA00023125"/>
    </source>
</evidence>
<feature type="domain" description="Zn(2)-C6 fungal-type" evidence="7">
    <location>
        <begin position="35"/>
        <end position="65"/>
    </location>
</feature>
<dbReference type="Proteomes" id="UP001610334">
    <property type="component" value="Unassembled WGS sequence"/>
</dbReference>
<evidence type="ECO:0000256" key="2">
    <source>
        <dbReference type="ARBA" id="ARBA00023015"/>
    </source>
</evidence>
<dbReference type="EMBL" id="JBFXLT010000002">
    <property type="protein sequence ID" value="KAL2822613.1"/>
    <property type="molecule type" value="Genomic_DNA"/>
</dbReference>
<proteinExistence type="predicted"/>
<keyword evidence="9" id="KW-1185">Reference proteome</keyword>
<dbReference type="PANTHER" id="PTHR47540">
    <property type="entry name" value="THIAMINE REPRESSIBLE GENES REGULATORY PROTEIN THI5"/>
    <property type="match status" value="1"/>
</dbReference>
<keyword evidence="2" id="KW-0805">Transcription regulation</keyword>
<evidence type="ECO:0000313" key="8">
    <source>
        <dbReference type="EMBL" id="KAL2822613.1"/>
    </source>
</evidence>
<evidence type="ECO:0000256" key="5">
    <source>
        <dbReference type="ARBA" id="ARBA00023242"/>
    </source>
</evidence>
<dbReference type="Gene3D" id="4.10.240.10">
    <property type="entry name" value="Zn(2)-C6 fungal-type DNA-binding domain"/>
    <property type="match status" value="1"/>
</dbReference>
<sequence length="483" mass="53612">MFGTLRYEATNKDGEFLEHEMSVSGFPMSRLQHMACDNCRVKKIRCSGRRTGCYRCTALGVPCTYSGPSPRKRSRKKSPLSYESGAGGDEDSRMPRDISSESAESRTEGHSRNYYSSPRNSSAPHDNKDSDPSQLIQLGMECAGQEDEQFFLNSFDWHLSDHHGQRGSPPMSTGPTPIMHLAAESNKRSLSTTADANSMTHSKNSLFHSGNMVYNPPSLCPSGVVDDHIPLDPMLSHLTPPPNIKSGQSLLPSSPTRNPSKTAVVKVQEPRGCTCLATAVFLLDELERSGDDDPHEEKKLLDSHLSSYREILSLCENMLQCRHCCRRPENMTVLNLVLERQANLSSSMVGAYLALTSSTDGDNAPAAQPQSHDHSKLIMETESTSTSTAALLERPEMSLGDYNIAKSEWETMVRVLIFTQLSAFDRLIGQMKQLPSLAQRESQMTRLRTSELRNRRIARRLWPALSESVPMAELDGNIMSESK</sequence>
<keyword evidence="3" id="KW-0238">DNA-binding</keyword>